<dbReference type="SMART" id="SM00248">
    <property type="entry name" value="ANK"/>
    <property type="match status" value="2"/>
</dbReference>
<evidence type="ECO:0000313" key="6">
    <source>
        <dbReference type="Proteomes" id="UP000663879"/>
    </source>
</evidence>
<dbReference type="InterPro" id="IPR039323">
    <property type="entry name" value="ANKRD_45/46/60"/>
</dbReference>
<evidence type="ECO:0000256" key="3">
    <source>
        <dbReference type="SAM" id="MobiDB-lite"/>
    </source>
</evidence>
<feature type="compositionally biased region" description="Low complexity" evidence="3">
    <location>
        <begin position="17"/>
        <end position="30"/>
    </location>
</feature>
<gene>
    <name evidence="5" type="ORF">OXX778_LOCUS13040</name>
</gene>
<sequence length="516" mass="58225">MIKPGSKSFATLKPSSKRQTSSTISTKKSSSVSKQKSDDIILNVAAAFGQQALLGKSIDFKVQIKCTNEIFNIVKFPLSMKIRDLKSCLEFICGVPYNLQRLSYLDDGELIDSKDIQYYDIIEGGVVIMDIWTIYLGLVQICSYGTIEDALKQGVSMSVEWKSPTSDYMFTRDKGKYVKERGGIALFIASHRGNLDLVKGLLSHGADINYKSALGRTALMVSVVANKTDIIEYLLENNANIDLVDINGDTALSIAKKFNNKLGQHKLTQFKWKKRTEAELKSKNKDNDDEIFPEKRLPHQIFDSSKKTWIKGKFMQMYMMQLVPQREFSGSGLSAPKSVGKEVLKAHKQNRSISDLKMSTIGDDDNEEGATSPLQTGLSFDKWLAQKLKAKKLEQQKLKKAEAEKELENSREDFNKETTNSINLENDNNLWMKDYSKPNIGQSKLDPFDLNKKETNISLNSSNPMNTTNNFTSASMGSMNTNRSGKNLDLLEIYKGMSYEEWTKIRDSFLKSHNMI</sequence>
<evidence type="ECO:0000256" key="2">
    <source>
        <dbReference type="SAM" id="Coils"/>
    </source>
</evidence>
<accession>A0A814BZT4</accession>
<comment type="caution">
    <text evidence="5">The sequence shown here is derived from an EMBL/GenBank/DDBJ whole genome shotgun (WGS) entry which is preliminary data.</text>
</comment>
<keyword evidence="6" id="KW-1185">Reference proteome</keyword>
<feature type="coiled-coil region" evidence="2">
    <location>
        <begin position="384"/>
        <end position="420"/>
    </location>
</feature>
<dbReference type="Pfam" id="PF12796">
    <property type="entry name" value="Ank_2"/>
    <property type="match status" value="1"/>
</dbReference>
<dbReference type="Pfam" id="PF14560">
    <property type="entry name" value="Ubiquitin_2"/>
    <property type="match status" value="1"/>
</dbReference>
<feature type="repeat" description="ANK" evidence="1">
    <location>
        <begin position="181"/>
        <end position="213"/>
    </location>
</feature>
<dbReference type="InterPro" id="IPR002110">
    <property type="entry name" value="Ankyrin_rpt"/>
</dbReference>
<dbReference type="AlphaFoldDB" id="A0A814BZT4"/>
<dbReference type="PANTHER" id="PTHR22677">
    <property type="entry name" value="ANKYRIN REPEAT DOMAIN-CONTAINING PROTEIN 60"/>
    <property type="match status" value="1"/>
</dbReference>
<dbReference type="SUPFAM" id="SSF48403">
    <property type="entry name" value="Ankyrin repeat"/>
    <property type="match status" value="1"/>
</dbReference>
<dbReference type="InterPro" id="IPR000626">
    <property type="entry name" value="Ubiquitin-like_dom"/>
</dbReference>
<evidence type="ECO:0000313" key="5">
    <source>
        <dbReference type="EMBL" id="CAF0933556.1"/>
    </source>
</evidence>
<dbReference type="Gene3D" id="3.10.20.90">
    <property type="entry name" value="Phosphatidylinositol 3-kinase Catalytic Subunit, Chain A, domain 1"/>
    <property type="match status" value="1"/>
</dbReference>
<feature type="repeat" description="ANK" evidence="1">
    <location>
        <begin position="214"/>
        <end position="246"/>
    </location>
</feature>
<protein>
    <recommendedName>
        <fullName evidence="4">Ubiquitin-like domain-containing protein</fullName>
    </recommendedName>
</protein>
<dbReference type="Gene3D" id="1.25.40.20">
    <property type="entry name" value="Ankyrin repeat-containing domain"/>
    <property type="match status" value="1"/>
</dbReference>
<feature type="region of interest" description="Disordered" evidence="3">
    <location>
        <begin position="1"/>
        <end position="30"/>
    </location>
</feature>
<feature type="domain" description="Ubiquitin-like" evidence="4">
    <location>
        <begin position="60"/>
        <end position="129"/>
    </location>
</feature>
<evidence type="ECO:0000256" key="1">
    <source>
        <dbReference type="PROSITE-ProRule" id="PRU00023"/>
    </source>
</evidence>
<proteinExistence type="predicted"/>
<dbReference type="InterPro" id="IPR029071">
    <property type="entry name" value="Ubiquitin-like_domsf"/>
</dbReference>
<dbReference type="PROSITE" id="PS50297">
    <property type="entry name" value="ANK_REP_REGION"/>
    <property type="match status" value="2"/>
</dbReference>
<dbReference type="EMBL" id="CAJNOC010002445">
    <property type="protein sequence ID" value="CAF0933556.1"/>
    <property type="molecule type" value="Genomic_DNA"/>
</dbReference>
<organism evidence="5 6">
    <name type="scientific">Brachionus calyciflorus</name>
    <dbReference type="NCBI Taxonomy" id="104777"/>
    <lineage>
        <taxon>Eukaryota</taxon>
        <taxon>Metazoa</taxon>
        <taxon>Spiralia</taxon>
        <taxon>Gnathifera</taxon>
        <taxon>Rotifera</taxon>
        <taxon>Eurotatoria</taxon>
        <taxon>Monogononta</taxon>
        <taxon>Pseudotrocha</taxon>
        <taxon>Ploima</taxon>
        <taxon>Brachionidae</taxon>
        <taxon>Brachionus</taxon>
    </lineage>
</organism>
<keyword evidence="1" id="KW-0040">ANK repeat</keyword>
<keyword evidence="2" id="KW-0175">Coiled coil</keyword>
<dbReference type="Proteomes" id="UP000663879">
    <property type="component" value="Unassembled WGS sequence"/>
</dbReference>
<name>A0A814BZT4_9BILA</name>
<dbReference type="InterPro" id="IPR036770">
    <property type="entry name" value="Ankyrin_rpt-contain_sf"/>
</dbReference>
<dbReference type="PROSITE" id="PS50088">
    <property type="entry name" value="ANK_REPEAT"/>
    <property type="match status" value="2"/>
</dbReference>
<dbReference type="PANTHER" id="PTHR22677:SF3">
    <property type="entry name" value="ANKYRIN REPEAT DOMAIN-CONTAINING PROTEIN 60"/>
    <property type="match status" value="1"/>
</dbReference>
<dbReference type="OrthoDB" id="10258888at2759"/>
<dbReference type="SUPFAM" id="SSF54236">
    <property type="entry name" value="Ubiquitin-like"/>
    <property type="match status" value="1"/>
</dbReference>
<evidence type="ECO:0000259" key="4">
    <source>
        <dbReference type="PROSITE" id="PS50053"/>
    </source>
</evidence>
<reference evidence="5" key="1">
    <citation type="submission" date="2021-02" db="EMBL/GenBank/DDBJ databases">
        <authorList>
            <person name="Nowell W R."/>
        </authorList>
    </citation>
    <scope>NUCLEOTIDE SEQUENCE</scope>
    <source>
        <strain evidence="5">Ploen Becks lab</strain>
    </source>
</reference>
<dbReference type="PROSITE" id="PS50053">
    <property type="entry name" value="UBIQUITIN_2"/>
    <property type="match status" value="1"/>
</dbReference>